<protein>
    <recommendedName>
        <fullName evidence="4">Peptidase S1 domain-containing protein</fullName>
    </recommendedName>
</protein>
<dbReference type="Proteomes" id="UP000708208">
    <property type="component" value="Unassembled WGS sequence"/>
</dbReference>
<dbReference type="InterPro" id="IPR001254">
    <property type="entry name" value="Trypsin_dom"/>
</dbReference>
<accession>A0A8J2PEN4</accession>
<dbReference type="PROSITE" id="PS50240">
    <property type="entry name" value="TRYPSIN_DOM"/>
    <property type="match status" value="1"/>
</dbReference>
<comment type="similarity">
    <text evidence="2">Belongs to the peptidase S1 family. CLIP subfamily.</text>
</comment>
<keyword evidence="6" id="KW-1185">Reference proteome</keyword>
<evidence type="ECO:0000256" key="3">
    <source>
        <dbReference type="SAM" id="SignalP"/>
    </source>
</evidence>
<proteinExistence type="inferred from homology"/>
<evidence type="ECO:0000256" key="1">
    <source>
        <dbReference type="ARBA" id="ARBA00023157"/>
    </source>
</evidence>
<name>A0A8J2PEN4_9HEXA</name>
<feature type="chain" id="PRO_5035285618" description="Peptidase S1 domain-containing protein" evidence="3">
    <location>
        <begin position="18"/>
        <end position="350"/>
    </location>
</feature>
<evidence type="ECO:0000313" key="5">
    <source>
        <dbReference type="EMBL" id="CAG7820812.1"/>
    </source>
</evidence>
<feature type="domain" description="Peptidase S1" evidence="4">
    <location>
        <begin position="88"/>
        <end position="343"/>
    </location>
</feature>
<organism evidence="5 6">
    <name type="scientific">Allacma fusca</name>
    <dbReference type="NCBI Taxonomy" id="39272"/>
    <lineage>
        <taxon>Eukaryota</taxon>
        <taxon>Metazoa</taxon>
        <taxon>Ecdysozoa</taxon>
        <taxon>Arthropoda</taxon>
        <taxon>Hexapoda</taxon>
        <taxon>Collembola</taxon>
        <taxon>Symphypleona</taxon>
        <taxon>Sminthuridae</taxon>
        <taxon>Allacma</taxon>
    </lineage>
</organism>
<reference evidence="5" key="1">
    <citation type="submission" date="2021-06" db="EMBL/GenBank/DDBJ databases">
        <authorList>
            <person name="Hodson N. C."/>
            <person name="Mongue J. A."/>
            <person name="Jaron S. K."/>
        </authorList>
    </citation>
    <scope>NUCLEOTIDE SEQUENCE</scope>
</reference>
<dbReference type="PANTHER" id="PTHR24256">
    <property type="entry name" value="TRYPTASE-RELATED"/>
    <property type="match status" value="1"/>
</dbReference>
<dbReference type="Pfam" id="PF00089">
    <property type="entry name" value="Trypsin"/>
    <property type="match status" value="1"/>
</dbReference>
<dbReference type="AlphaFoldDB" id="A0A8J2PEN4"/>
<comment type="caution">
    <text evidence="5">The sequence shown here is derived from an EMBL/GenBank/DDBJ whole genome shotgun (WGS) entry which is preliminary data.</text>
</comment>
<dbReference type="GO" id="GO:0006508">
    <property type="term" value="P:proteolysis"/>
    <property type="evidence" value="ECO:0007669"/>
    <property type="project" value="InterPro"/>
</dbReference>
<dbReference type="EMBL" id="CAJVCH010490763">
    <property type="protein sequence ID" value="CAG7820812.1"/>
    <property type="molecule type" value="Genomic_DNA"/>
</dbReference>
<dbReference type="InterPro" id="IPR051487">
    <property type="entry name" value="Ser/Thr_Proteases_Immune/Dev"/>
</dbReference>
<keyword evidence="1" id="KW-1015">Disulfide bond</keyword>
<feature type="signal peptide" evidence="3">
    <location>
        <begin position="1"/>
        <end position="17"/>
    </location>
</feature>
<dbReference type="SMART" id="SM00020">
    <property type="entry name" value="Tryp_SPc"/>
    <property type="match status" value="1"/>
</dbReference>
<dbReference type="GO" id="GO:0004252">
    <property type="term" value="F:serine-type endopeptidase activity"/>
    <property type="evidence" value="ECO:0007669"/>
    <property type="project" value="InterPro"/>
</dbReference>
<evidence type="ECO:0000256" key="2">
    <source>
        <dbReference type="ARBA" id="ARBA00024195"/>
    </source>
</evidence>
<keyword evidence="3" id="KW-0732">Signal</keyword>
<evidence type="ECO:0000259" key="4">
    <source>
        <dbReference type="PROSITE" id="PS50240"/>
    </source>
</evidence>
<dbReference type="OrthoDB" id="6609779at2759"/>
<sequence>MVLFLLSFLMLVPSMLCLPEDSDNALEIKEELPSQLINTSFLEERPLPAKKQISITTSLFYFAGLGSRPVVDKPCRCGIRNTTGNFRIYNGERARVSEFPWRVSINPVRNTAVSICSGALIAKDTVLTSASCVHEKSIEHMLIDLGDHNLAEDRETTNVLVSIIEKIVHENFDPQKDGSTKFPNNPLEDFDIALLILAEPIEAENIMPVCLPRKFTSQDLSGTQVITSGWGSNGTMPSRTLNKVQLSYFTSEQFRKEIGPNNFPSVKIPENDNLVYTFDKNKGIYPTDFGTTMEHVNLEDGRYYAVGVADAIQVLEAADGSKRILGAWTDVTKFVDWIDENIPNAKSCNL</sequence>
<gene>
    <name evidence="5" type="ORF">AFUS01_LOCUS31183</name>
</gene>
<evidence type="ECO:0000313" key="6">
    <source>
        <dbReference type="Proteomes" id="UP000708208"/>
    </source>
</evidence>